<accession>A0A1H9ZB26</accession>
<gene>
    <name evidence="1" type="ORF">SAMN04487772_103108</name>
</gene>
<dbReference type="STRING" id="29364.SAMN04487772_103108"/>
<proteinExistence type="predicted"/>
<reference evidence="1 2" key="1">
    <citation type="submission" date="2016-10" db="EMBL/GenBank/DDBJ databases">
        <authorList>
            <person name="de Groot N.N."/>
        </authorList>
    </citation>
    <scope>NUCLEOTIDE SEQUENCE [LARGE SCALE GENOMIC DNA]</scope>
    <source>
        <strain evidence="1 2">DSM 1801</strain>
    </source>
</reference>
<sequence>MKQFEMREVESAIYKPWTGDMSPFPGPFPEPFPPIGGLW</sequence>
<dbReference type="Proteomes" id="UP000199800">
    <property type="component" value="Unassembled WGS sequence"/>
</dbReference>
<evidence type="ECO:0000313" key="2">
    <source>
        <dbReference type="Proteomes" id="UP000199800"/>
    </source>
</evidence>
<name>A0A1H9ZB26_9FIRM</name>
<evidence type="ECO:0000313" key="1">
    <source>
        <dbReference type="EMBL" id="SES78806.1"/>
    </source>
</evidence>
<organism evidence="1 2">
    <name type="scientific">[Clostridium] polysaccharolyticum</name>
    <dbReference type="NCBI Taxonomy" id="29364"/>
    <lineage>
        <taxon>Bacteria</taxon>
        <taxon>Bacillati</taxon>
        <taxon>Bacillota</taxon>
        <taxon>Clostridia</taxon>
        <taxon>Lachnospirales</taxon>
        <taxon>Lachnospiraceae</taxon>
    </lineage>
</organism>
<dbReference type="AlphaFoldDB" id="A0A1H9ZB26"/>
<dbReference type="EMBL" id="FOHN01000003">
    <property type="protein sequence ID" value="SES78806.1"/>
    <property type="molecule type" value="Genomic_DNA"/>
</dbReference>
<protein>
    <submittedName>
        <fullName evidence="1">Uncharacterized protein</fullName>
    </submittedName>
</protein>
<keyword evidence="2" id="KW-1185">Reference proteome</keyword>